<proteinExistence type="predicted"/>
<dbReference type="RefSeq" id="WP_088593736.1">
    <property type="nucleotide sequence ID" value="NZ_CP022022.1"/>
</dbReference>
<dbReference type="EMBL" id="CP022022">
    <property type="protein sequence ID" value="ASF42606.1"/>
    <property type="molecule type" value="Genomic_DNA"/>
</dbReference>
<evidence type="ECO:0000313" key="1">
    <source>
        <dbReference type="EMBL" id="ASF42606.1"/>
    </source>
</evidence>
<protein>
    <submittedName>
        <fullName evidence="1">Uncharacterized protein</fullName>
    </submittedName>
</protein>
<accession>A0A1Z4BMT3</accession>
<name>A0A1Z4BMT3_9FLAO</name>
<evidence type="ECO:0000313" key="2">
    <source>
        <dbReference type="Proteomes" id="UP000197007"/>
    </source>
</evidence>
<gene>
    <name evidence="1" type="ORF">CBG49_05720</name>
</gene>
<reference evidence="2" key="1">
    <citation type="submission" date="2017-06" db="EMBL/GenBank/DDBJ databases">
        <title>Complete genome sequence of Capnocytophaga sp. KCOM 1579 (=ChDC OS43) isolated from a human refractory periapical abscess lesion.</title>
        <authorList>
            <person name="Kook J.-K."/>
            <person name="Park S.-N."/>
            <person name="Lim Y.K."/>
            <person name="Roh H."/>
        </authorList>
    </citation>
    <scope>NUCLEOTIDE SEQUENCE [LARGE SCALE GENOMIC DNA]</scope>
    <source>
        <strain evidence="2">ChDC OS43</strain>
    </source>
</reference>
<dbReference type="KEGG" id="capn:CBG49_05720"/>
<dbReference type="AlphaFoldDB" id="A0A1Z4BMT3"/>
<sequence>MIEKDYLKKQIDLFFEELTALLAKKPFKEEKLKHLEGYAEKYTRHTLTYFMNTPVEAIFLEYENDVNTLEIISELLLQSNNEPATLQKTAHIIKYVDAVSKDFSFRRKNNLEKIKQLKYE</sequence>
<dbReference type="Proteomes" id="UP000197007">
    <property type="component" value="Chromosome"/>
</dbReference>
<organism evidence="1 2">
    <name type="scientific">Capnocytophaga endodontalis</name>
    <dbReference type="NCBI Taxonomy" id="2708117"/>
    <lineage>
        <taxon>Bacteria</taxon>
        <taxon>Pseudomonadati</taxon>
        <taxon>Bacteroidota</taxon>
        <taxon>Flavobacteriia</taxon>
        <taxon>Flavobacteriales</taxon>
        <taxon>Flavobacteriaceae</taxon>
        <taxon>Capnocytophaga</taxon>
    </lineage>
</organism>
<keyword evidence="2" id="KW-1185">Reference proteome</keyword>